<sequence length="335" mass="39574">MSSQNKKLKIILTAIIVVSFFALYVPHKNTVVKSVDNLPLWKQTINFSKTKYSNETGNPTGEYLVPNYIHFIKFNAQKITYVHMICILAAFKNQKPEKIFFHRNFNTSFEGKYWDVLKNTKGFLDIVVFNYIPIPEEFFGQRLDPNSAFTVYHASDFARVLMLKKYGGIILDSDTYIINNLNQFRTFEMTLNWDENQFLGTQLFIAHKDARFLQLYLETYRHYRPDLWYYNAGELPTTSILYKNPELIHRVKVLFGADTKFIGDIFQTKWSDWRNFFAVHLLVNHQYLLQNVTEKATFPVNFNEQNIVNYPVTFREMAYDVYDIAGVDWPKETKD</sequence>
<dbReference type="Gene3D" id="3.90.550.20">
    <property type="match status" value="1"/>
</dbReference>
<evidence type="ECO:0008006" key="3">
    <source>
        <dbReference type="Google" id="ProtNLM"/>
    </source>
</evidence>
<dbReference type="Pfam" id="PF04488">
    <property type="entry name" value="Gly_transf_sug"/>
    <property type="match status" value="1"/>
</dbReference>
<dbReference type="PANTHER" id="PTHR46830">
    <property type="entry name" value="TRANSFERASE, PUTATIVE-RELATED"/>
    <property type="match status" value="1"/>
</dbReference>
<proteinExistence type="predicted"/>
<protein>
    <recommendedName>
        <fullName evidence="3">Alpha-1,4-N-acetylglucosaminyltransferase</fullName>
    </recommendedName>
</protein>
<evidence type="ECO:0000256" key="1">
    <source>
        <dbReference type="SAM" id="Phobius"/>
    </source>
</evidence>
<accession>A0A1B6EFU2</accession>
<dbReference type="AlphaFoldDB" id="A0A1B6EFU2"/>
<reference evidence="2" key="1">
    <citation type="submission" date="2015-12" db="EMBL/GenBank/DDBJ databases">
        <title>De novo transcriptome assembly of four potential Pierce s Disease insect vectors from Arizona vineyards.</title>
        <authorList>
            <person name="Tassone E.E."/>
        </authorList>
    </citation>
    <scope>NUCLEOTIDE SEQUENCE</scope>
</reference>
<keyword evidence="1" id="KW-1133">Transmembrane helix</keyword>
<keyword evidence="1" id="KW-0812">Transmembrane</keyword>
<evidence type="ECO:0000313" key="2">
    <source>
        <dbReference type="EMBL" id="JAS36813.1"/>
    </source>
</evidence>
<gene>
    <name evidence="2" type="ORF">g.10363</name>
</gene>
<feature type="transmembrane region" description="Helical" evidence="1">
    <location>
        <begin position="7"/>
        <end position="25"/>
    </location>
</feature>
<dbReference type="InterPro" id="IPR007577">
    <property type="entry name" value="GlycoTrfase_DXD_sugar-bd_CS"/>
</dbReference>
<organism evidence="2">
    <name type="scientific">Clastoptera arizonana</name>
    <name type="common">Arizona spittle bug</name>
    <dbReference type="NCBI Taxonomy" id="38151"/>
    <lineage>
        <taxon>Eukaryota</taxon>
        <taxon>Metazoa</taxon>
        <taxon>Ecdysozoa</taxon>
        <taxon>Arthropoda</taxon>
        <taxon>Hexapoda</taxon>
        <taxon>Insecta</taxon>
        <taxon>Pterygota</taxon>
        <taxon>Neoptera</taxon>
        <taxon>Paraneoptera</taxon>
        <taxon>Hemiptera</taxon>
        <taxon>Auchenorrhyncha</taxon>
        <taxon>Cercopoidea</taxon>
        <taxon>Clastopteridae</taxon>
        <taxon>Clastoptera</taxon>
    </lineage>
</organism>
<dbReference type="PANTHER" id="PTHR46830:SF1">
    <property type="entry name" value="ALPHA-1,4-N-ACETYLGLUCOSAMINYLTRANSFERASE"/>
    <property type="match status" value="1"/>
</dbReference>
<keyword evidence="1" id="KW-0472">Membrane</keyword>
<name>A0A1B6EFU2_9HEMI</name>
<dbReference type="InterPro" id="IPR029044">
    <property type="entry name" value="Nucleotide-diphossugar_trans"/>
</dbReference>
<dbReference type="EMBL" id="GEDC01000485">
    <property type="protein sequence ID" value="JAS36813.1"/>
    <property type="molecule type" value="Transcribed_RNA"/>
</dbReference>
<dbReference type="SUPFAM" id="SSF53448">
    <property type="entry name" value="Nucleotide-diphospho-sugar transferases"/>
    <property type="match status" value="1"/>
</dbReference>